<dbReference type="PANTHER" id="PTHR36938">
    <property type="entry name" value="PROTEIN CBG26935"/>
    <property type="match status" value="1"/>
</dbReference>
<organism evidence="3 4">
    <name type="scientific">Bursaphelenchus xylophilus</name>
    <name type="common">Pinewood nematode worm</name>
    <name type="synonym">Aphelenchoides xylophilus</name>
    <dbReference type="NCBI Taxonomy" id="6326"/>
    <lineage>
        <taxon>Eukaryota</taxon>
        <taxon>Metazoa</taxon>
        <taxon>Ecdysozoa</taxon>
        <taxon>Nematoda</taxon>
        <taxon>Chromadorea</taxon>
        <taxon>Rhabditida</taxon>
        <taxon>Tylenchina</taxon>
        <taxon>Tylenchomorpha</taxon>
        <taxon>Aphelenchoidea</taxon>
        <taxon>Aphelenchoididae</taxon>
        <taxon>Bursaphelenchus</taxon>
    </lineage>
</organism>
<feature type="region of interest" description="Disordered" evidence="1">
    <location>
        <begin position="140"/>
        <end position="188"/>
    </location>
</feature>
<reference evidence="3" key="1">
    <citation type="submission" date="2020-09" db="EMBL/GenBank/DDBJ databases">
        <authorList>
            <person name="Kikuchi T."/>
        </authorList>
    </citation>
    <scope>NUCLEOTIDE SEQUENCE</scope>
    <source>
        <strain evidence="3">Ka4C1</strain>
    </source>
</reference>
<sequence length="408" mass="46812">MKARSPPESTFSILTSPFLVQHNIQFGPETPEQWPQDTLNEKKAMPTPIRLFALFLGLAACARANRAATPPNRLTFCEYLEKIGVKDDRCSRKVRQIEDIENQNGRPNKWAESGNEGPMKRIRPRFLIATIWRRVEKDDEGIQSRLQRDRERMESNLRTGENNANNEEERKQSQKKDVPLGQDEANQEENQIRGAAQSENSIFNPVQAQPIFRRTDFGTKSMSSPSDQKPQPDSTPNPTVELTNNLNQYLNHENGMLKIKIFKLKRKQRRLRAKVRLLKWAVALLQKREEERKHRPKVFLAKSERVLGTNLMPQGTGVYKQCYLKYNPRNCLRTPSCESNTLCVDVVGSPCCVQPRGVCPTTQQLDIKCVKHRSTNWCNSNRDCAKDSLCCDTGCGYNMCVSNEFRLT</sequence>
<dbReference type="Proteomes" id="UP000582659">
    <property type="component" value="Unassembled WGS sequence"/>
</dbReference>
<feature type="domain" description="WAP" evidence="2">
    <location>
        <begin position="351"/>
        <end position="404"/>
    </location>
</feature>
<dbReference type="GO" id="GO:0005576">
    <property type="term" value="C:extracellular region"/>
    <property type="evidence" value="ECO:0007669"/>
    <property type="project" value="InterPro"/>
</dbReference>
<keyword evidence="4" id="KW-1185">Reference proteome</keyword>
<name>A0A7I8X5K3_BURXY</name>
<feature type="region of interest" description="Disordered" evidence="1">
    <location>
        <begin position="217"/>
        <end position="240"/>
    </location>
</feature>
<dbReference type="PANTHER" id="PTHR36938:SF3">
    <property type="entry name" value="WAP DOMAIN-CONTAINING PROTEIN"/>
    <property type="match status" value="1"/>
</dbReference>
<evidence type="ECO:0000259" key="2">
    <source>
        <dbReference type="PROSITE" id="PS51390"/>
    </source>
</evidence>
<evidence type="ECO:0000256" key="1">
    <source>
        <dbReference type="SAM" id="MobiDB-lite"/>
    </source>
</evidence>
<feature type="compositionally biased region" description="Basic and acidic residues" evidence="1">
    <location>
        <begin position="140"/>
        <end position="155"/>
    </location>
</feature>
<dbReference type="EMBL" id="CAJFDI010000005">
    <property type="protein sequence ID" value="CAD5231394.1"/>
    <property type="molecule type" value="Genomic_DNA"/>
</dbReference>
<comment type="caution">
    <text evidence="3">The sequence shown here is derived from an EMBL/GenBank/DDBJ whole genome shotgun (WGS) entry which is preliminary data.</text>
</comment>
<protein>
    <submittedName>
        <fullName evidence="3">(pine wood nematode) hypothetical protein</fullName>
    </submittedName>
</protein>
<dbReference type="InterPro" id="IPR008197">
    <property type="entry name" value="WAP_dom"/>
</dbReference>
<feature type="compositionally biased region" description="Basic and acidic residues" evidence="1">
    <location>
        <begin position="167"/>
        <end position="178"/>
    </location>
</feature>
<dbReference type="AlphaFoldDB" id="A0A7I8X5K3"/>
<evidence type="ECO:0000313" key="3">
    <source>
        <dbReference type="EMBL" id="CAD5231394.1"/>
    </source>
</evidence>
<feature type="compositionally biased region" description="Low complexity" evidence="1">
    <location>
        <begin position="220"/>
        <end position="234"/>
    </location>
</feature>
<evidence type="ECO:0000313" key="4">
    <source>
        <dbReference type="Proteomes" id="UP000659654"/>
    </source>
</evidence>
<dbReference type="GO" id="GO:0030414">
    <property type="term" value="F:peptidase inhibitor activity"/>
    <property type="evidence" value="ECO:0007669"/>
    <property type="project" value="InterPro"/>
</dbReference>
<dbReference type="Proteomes" id="UP000659654">
    <property type="component" value="Unassembled WGS sequence"/>
</dbReference>
<proteinExistence type="predicted"/>
<dbReference type="PROSITE" id="PS51390">
    <property type="entry name" value="WAP"/>
    <property type="match status" value="1"/>
</dbReference>
<dbReference type="EMBL" id="CAJFCV020000005">
    <property type="protein sequence ID" value="CAG9122524.1"/>
    <property type="molecule type" value="Genomic_DNA"/>
</dbReference>
<accession>A0A7I8X5K3</accession>
<dbReference type="Pfam" id="PF00095">
    <property type="entry name" value="WAP"/>
    <property type="match status" value="1"/>
</dbReference>
<feature type="compositionally biased region" description="Polar residues" evidence="1">
    <location>
        <begin position="156"/>
        <end position="165"/>
    </location>
</feature>
<gene>
    <name evidence="3" type="ORF">BXYJ_LOCUS11490</name>
</gene>
<dbReference type="OrthoDB" id="5873927at2759"/>